<dbReference type="EMBL" id="JAQQWN010000008">
    <property type="protein sequence ID" value="KAK8071126.1"/>
    <property type="molecule type" value="Genomic_DNA"/>
</dbReference>
<proteinExistence type="predicted"/>
<dbReference type="RefSeq" id="XP_066664934.1">
    <property type="nucleotide sequence ID" value="XM_066815644.1"/>
</dbReference>
<comment type="caution">
    <text evidence="2">The sequence shown here is derived from an EMBL/GenBank/DDBJ whole genome shotgun (WGS) entry which is preliminary data.</text>
</comment>
<protein>
    <submittedName>
        <fullName evidence="2">Uncharacterized protein</fullName>
    </submittedName>
</protein>
<sequence>MYLCVPFQPLWVLWIFKSVLVYSKLESVEAGSALPLLSNPSLHIPSLHSTTAPDSSNAVCLGCMVAIFIIAARTDKTPLAEWASPISINALFSILITVSKAAMLLPIGECISQIKWHYFATRERRLDVLSAFDNASKGPWGALLFLSPSKVTSWPLLATAGALLTLGAMILGSFAQQTVVIRTERVGEQQAGASIFVSSGFDTGDPFKAELDPTKEFEPSIVGNKLQGAFLNGVFDLGSNFQFTCPSGNCTWPEFTSLSMCSTCEDVSDKTQIVNDCPYQVMGTIGNSSVLEACDTFNNHGYRNATFTTPGGLVLPVTVETRVPHYSVGMVAVAGNATLDYMPNSVNQRVTEKIISLAIVQFNDIIDFNYTYDGGKKPTSDQATGRWTATECAVSWCAKTFEDVEIMNGVLKPYNVSEILLHPNPDLYQNDYGLSSTKITYYLKPRVDGKERAATNTLWPLQNDTFEIVNQDHASISAFMGGMFTFRRNALDTAFSIGSMLEYGTNVSEVVVNITESMTNAIRSGPGAISAEGTTWHQEAIIHIEWLWLIPPLAFVLSGAVLFSATVVVSRCQHRGQPLWKSSMWPLVFQGLEEWSAQEKCAREDGSLREVKDMEEMAKMAHNPSGAQPVAGNGSSSIWIGDATTPALPDLSPRAQTVVRLLHRYTRALEAGDSTGEFPNYHEFTLRPEEFNALRTRHLSLLEDGAHAWDYFPFLGYLAIYLSKPAFVHRSSVHHITQAVCTRLKDAIIASLPHSGSIVPFANTKFEDTRFRSQTNISRRGVRTMSVFEPDGTIWFIHPAAGLIPACWVQFGWYDPADVEKLKVAMTDRGFQPRISILVNLGCSGPVPSTKDAVRLDILSTREQGGELKVTHDVCGVEVHTQNPRTMVGLCLSDFGEYLPQQPVELWYGDILDAIDNGIMAHLCGGH</sequence>
<dbReference type="PANTHER" id="PTHR35394:SF5">
    <property type="entry name" value="DUF3176 DOMAIN-CONTAINING PROTEIN"/>
    <property type="match status" value="1"/>
</dbReference>
<dbReference type="PANTHER" id="PTHR35394">
    <property type="entry name" value="DUF3176 DOMAIN-CONTAINING PROTEIN"/>
    <property type="match status" value="1"/>
</dbReference>
<name>A0ABR1VIR1_9PEZI</name>
<dbReference type="Pfam" id="PF11374">
    <property type="entry name" value="DUF3176"/>
    <property type="match status" value="1"/>
</dbReference>
<gene>
    <name evidence="2" type="ORF">PG997_011329</name>
</gene>
<keyword evidence="3" id="KW-1185">Reference proteome</keyword>
<dbReference type="GeneID" id="92048704"/>
<reference evidence="2 3" key="1">
    <citation type="submission" date="2023-01" db="EMBL/GenBank/DDBJ databases">
        <title>Analysis of 21 Apiospora genomes using comparative genomics revels a genus with tremendous synthesis potential of carbohydrate active enzymes and secondary metabolites.</title>
        <authorList>
            <person name="Sorensen T."/>
        </authorList>
    </citation>
    <scope>NUCLEOTIDE SEQUENCE [LARGE SCALE GENOMIC DNA]</scope>
    <source>
        <strain evidence="2 3">CBS 114990</strain>
    </source>
</reference>
<evidence type="ECO:0000313" key="2">
    <source>
        <dbReference type="EMBL" id="KAK8071126.1"/>
    </source>
</evidence>
<dbReference type="Proteomes" id="UP001433268">
    <property type="component" value="Unassembled WGS sequence"/>
</dbReference>
<evidence type="ECO:0000256" key="1">
    <source>
        <dbReference type="SAM" id="SignalP"/>
    </source>
</evidence>
<feature type="chain" id="PRO_5045397994" evidence="1">
    <location>
        <begin position="31"/>
        <end position="927"/>
    </location>
</feature>
<dbReference type="InterPro" id="IPR021514">
    <property type="entry name" value="DUF3176"/>
</dbReference>
<evidence type="ECO:0000313" key="3">
    <source>
        <dbReference type="Proteomes" id="UP001433268"/>
    </source>
</evidence>
<organism evidence="2 3">
    <name type="scientific">Apiospora hydei</name>
    <dbReference type="NCBI Taxonomy" id="1337664"/>
    <lineage>
        <taxon>Eukaryota</taxon>
        <taxon>Fungi</taxon>
        <taxon>Dikarya</taxon>
        <taxon>Ascomycota</taxon>
        <taxon>Pezizomycotina</taxon>
        <taxon>Sordariomycetes</taxon>
        <taxon>Xylariomycetidae</taxon>
        <taxon>Amphisphaeriales</taxon>
        <taxon>Apiosporaceae</taxon>
        <taxon>Apiospora</taxon>
    </lineage>
</organism>
<accession>A0ABR1VIR1</accession>
<feature type="signal peptide" evidence="1">
    <location>
        <begin position="1"/>
        <end position="30"/>
    </location>
</feature>
<keyword evidence="1" id="KW-0732">Signal</keyword>